<name>A0A1M7QHU5_9BURK</name>
<reference evidence="3" key="1">
    <citation type="submission" date="2016-11" db="EMBL/GenBank/DDBJ databases">
        <authorList>
            <person name="Varghese N."/>
            <person name="Submissions S."/>
        </authorList>
    </citation>
    <scope>NUCLEOTIDE SEQUENCE [LARGE SCALE GENOMIC DNA]</scope>
    <source>
        <strain evidence="3">Sac-22</strain>
    </source>
</reference>
<keyword evidence="1" id="KW-1133">Transmembrane helix</keyword>
<feature type="transmembrane region" description="Helical" evidence="1">
    <location>
        <begin position="9"/>
        <end position="28"/>
    </location>
</feature>
<sequence>MQVARAQQPIAAAAVTLVLWIFGVASFLPPLFQKYTSQSVLLIIAAGIGIFVCLVLHLIFIGIAARRLGRSPVLWVLVSLLFLPLASIIGLILFEWFSEEQKQAAA</sequence>
<proteinExistence type="predicted"/>
<gene>
    <name evidence="2" type="ORF">SAMN05192549_10785</name>
</gene>
<accession>A0A1M7QHU5</accession>
<dbReference type="RefSeq" id="WP_072786303.1">
    <property type="nucleotide sequence ID" value="NZ_FRCX01000007.1"/>
</dbReference>
<evidence type="ECO:0000256" key="1">
    <source>
        <dbReference type="SAM" id="Phobius"/>
    </source>
</evidence>
<evidence type="ECO:0000313" key="3">
    <source>
        <dbReference type="Proteomes" id="UP000184339"/>
    </source>
</evidence>
<evidence type="ECO:0000313" key="2">
    <source>
        <dbReference type="EMBL" id="SHN30624.1"/>
    </source>
</evidence>
<feature type="transmembrane region" description="Helical" evidence="1">
    <location>
        <begin position="40"/>
        <end position="61"/>
    </location>
</feature>
<keyword evidence="3" id="KW-1185">Reference proteome</keyword>
<feature type="transmembrane region" description="Helical" evidence="1">
    <location>
        <begin position="73"/>
        <end position="94"/>
    </location>
</feature>
<dbReference type="OrthoDB" id="8779677at2"/>
<dbReference type="Proteomes" id="UP000184339">
    <property type="component" value="Unassembled WGS sequence"/>
</dbReference>
<protein>
    <submittedName>
        <fullName evidence="2">Uncharacterized protein</fullName>
    </submittedName>
</protein>
<keyword evidence="1" id="KW-0472">Membrane</keyword>
<keyword evidence="1" id="KW-0812">Transmembrane</keyword>
<dbReference type="AlphaFoldDB" id="A0A1M7QHU5"/>
<organism evidence="2 3">
    <name type="scientific">Duganella sacchari</name>
    <dbReference type="NCBI Taxonomy" id="551987"/>
    <lineage>
        <taxon>Bacteria</taxon>
        <taxon>Pseudomonadati</taxon>
        <taxon>Pseudomonadota</taxon>
        <taxon>Betaproteobacteria</taxon>
        <taxon>Burkholderiales</taxon>
        <taxon>Oxalobacteraceae</taxon>
        <taxon>Telluria group</taxon>
        <taxon>Duganella</taxon>
    </lineage>
</organism>
<dbReference type="STRING" id="551987.SAMN05192549_10785"/>
<dbReference type="EMBL" id="FRCX01000007">
    <property type="protein sequence ID" value="SHN30624.1"/>
    <property type="molecule type" value="Genomic_DNA"/>
</dbReference>